<keyword evidence="3" id="KW-1185">Reference proteome</keyword>
<sequence>MWITNSSIERGHETRRLSSVASTWVIVSTLALLAGCASNAPSCDGRFEPINVPAVSVAEDRSSPESDGDHERR</sequence>
<organism evidence="2 3">
    <name type="scientific">Steroidobacter flavus</name>
    <dbReference type="NCBI Taxonomy" id="1842136"/>
    <lineage>
        <taxon>Bacteria</taxon>
        <taxon>Pseudomonadati</taxon>
        <taxon>Pseudomonadota</taxon>
        <taxon>Gammaproteobacteria</taxon>
        <taxon>Steroidobacterales</taxon>
        <taxon>Steroidobacteraceae</taxon>
        <taxon>Steroidobacter</taxon>
    </lineage>
</organism>
<dbReference type="Proteomes" id="UP001595904">
    <property type="component" value="Unassembled WGS sequence"/>
</dbReference>
<feature type="region of interest" description="Disordered" evidence="1">
    <location>
        <begin position="54"/>
        <end position="73"/>
    </location>
</feature>
<feature type="compositionally biased region" description="Basic and acidic residues" evidence="1">
    <location>
        <begin position="58"/>
        <end position="73"/>
    </location>
</feature>
<accession>A0ABV8SVN9</accession>
<gene>
    <name evidence="2" type="ORF">ACFPN2_21535</name>
</gene>
<name>A0ABV8SVN9_9GAMM</name>
<comment type="caution">
    <text evidence="2">The sequence shown here is derived from an EMBL/GenBank/DDBJ whole genome shotgun (WGS) entry which is preliminary data.</text>
</comment>
<evidence type="ECO:0000313" key="3">
    <source>
        <dbReference type="Proteomes" id="UP001595904"/>
    </source>
</evidence>
<protein>
    <submittedName>
        <fullName evidence="2">Uncharacterized protein</fullName>
    </submittedName>
</protein>
<evidence type="ECO:0000256" key="1">
    <source>
        <dbReference type="SAM" id="MobiDB-lite"/>
    </source>
</evidence>
<reference evidence="3" key="1">
    <citation type="journal article" date="2019" name="Int. J. Syst. Evol. Microbiol.">
        <title>The Global Catalogue of Microorganisms (GCM) 10K type strain sequencing project: providing services to taxonomists for standard genome sequencing and annotation.</title>
        <authorList>
            <consortium name="The Broad Institute Genomics Platform"/>
            <consortium name="The Broad Institute Genome Sequencing Center for Infectious Disease"/>
            <person name="Wu L."/>
            <person name="Ma J."/>
        </authorList>
    </citation>
    <scope>NUCLEOTIDE SEQUENCE [LARGE SCALE GENOMIC DNA]</scope>
    <source>
        <strain evidence="3">CGMCC 1.10759</strain>
    </source>
</reference>
<dbReference type="EMBL" id="JBHSDU010000010">
    <property type="protein sequence ID" value="MFC4311683.1"/>
    <property type="molecule type" value="Genomic_DNA"/>
</dbReference>
<evidence type="ECO:0000313" key="2">
    <source>
        <dbReference type="EMBL" id="MFC4311683.1"/>
    </source>
</evidence>
<proteinExistence type="predicted"/>
<dbReference type="RefSeq" id="WP_380600436.1">
    <property type="nucleotide sequence ID" value="NZ_JBHSDU010000010.1"/>
</dbReference>